<name>A0A402AQN3_9CHLR</name>
<proteinExistence type="predicted"/>
<reference evidence="2" key="1">
    <citation type="submission" date="2018-12" db="EMBL/GenBank/DDBJ databases">
        <title>Tengunoibacter tsumagoiensis gen. nov., sp. nov., Dictyobacter kobayashii sp. nov., D. alpinus sp. nov., and D. joshuensis sp. nov. and description of Dictyobacteraceae fam. nov. within the order Ktedonobacterales isolated from Tengu-no-mugimeshi.</title>
        <authorList>
            <person name="Wang C.M."/>
            <person name="Zheng Y."/>
            <person name="Sakai Y."/>
            <person name="Toyoda A."/>
            <person name="Minakuchi Y."/>
            <person name="Abe K."/>
            <person name="Yokota A."/>
            <person name="Yabe S."/>
        </authorList>
    </citation>
    <scope>NUCLEOTIDE SEQUENCE [LARGE SCALE GENOMIC DNA]</scope>
    <source>
        <strain evidence="2">Uno11</strain>
    </source>
</reference>
<organism evidence="1 2">
    <name type="scientific">Dictyobacter kobayashii</name>
    <dbReference type="NCBI Taxonomy" id="2014872"/>
    <lineage>
        <taxon>Bacteria</taxon>
        <taxon>Bacillati</taxon>
        <taxon>Chloroflexota</taxon>
        <taxon>Ktedonobacteria</taxon>
        <taxon>Ktedonobacterales</taxon>
        <taxon>Dictyobacteraceae</taxon>
        <taxon>Dictyobacter</taxon>
    </lineage>
</organism>
<dbReference type="Proteomes" id="UP000287188">
    <property type="component" value="Unassembled WGS sequence"/>
</dbReference>
<accession>A0A402AQN3</accession>
<sequence>MNYDLYFATRAQGEIMGDVRLDALSRNQFEGVTLGDGRDE</sequence>
<keyword evidence="2" id="KW-1185">Reference proteome</keyword>
<gene>
    <name evidence="1" type="ORF">KDK_51700</name>
</gene>
<evidence type="ECO:0000313" key="2">
    <source>
        <dbReference type="Proteomes" id="UP000287188"/>
    </source>
</evidence>
<dbReference type="EMBL" id="BIFS01000001">
    <property type="protein sequence ID" value="GCE21370.1"/>
    <property type="molecule type" value="Genomic_DNA"/>
</dbReference>
<evidence type="ECO:0000313" key="1">
    <source>
        <dbReference type="EMBL" id="GCE21370.1"/>
    </source>
</evidence>
<dbReference type="AlphaFoldDB" id="A0A402AQN3"/>
<protein>
    <submittedName>
        <fullName evidence="1">Uncharacterized protein</fullName>
    </submittedName>
</protein>
<comment type="caution">
    <text evidence="1">The sequence shown here is derived from an EMBL/GenBank/DDBJ whole genome shotgun (WGS) entry which is preliminary data.</text>
</comment>